<evidence type="ECO:0000256" key="1">
    <source>
        <dbReference type="ARBA" id="ARBA00022478"/>
    </source>
</evidence>
<feature type="zinc finger region" description="CHC2-type" evidence="12 14">
    <location>
        <begin position="43"/>
        <end position="67"/>
    </location>
</feature>
<dbReference type="Proteomes" id="UP000248795">
    <property type="component" value="Unassembled WGS sequence"/>
</dbReference>
<dbReference type="InterPro" id="IPR006171">
    <property type="entry name" value="TOPRIM_dom"/>
</dbReference>
<keyword evidence="3 12" id="KW-0808">Transferase</keyword>
<dbReference type="InterPro" id="IPR034151">
    <property type="entry name" value="TOPRIM_DnaG_bac"/>
</dbReference>
<evidence type="ECO:0000256" key="14">
    <source>
        <dbReference type="PIRSR" id="PIRSR002811-1"/>
    </source>
</evidence>
<dbReference type="GO" id="GO:1990077">
    <property type="term" value="C:primosome complex"/>
    <property type="evidence" value="ECO:0007669"/>
    <property type="project" value="UniProtKB-KW"/>
</dbReference>
<name>A0A2W2AL88_9HYPH</name>
<dbReference type="InterPro" id="IPR030846">
    <property type="entry name" value="DnaG_bac"/>
</dbReference>
<comment type="subunit">
    <text evidence="12">Monomer. Interacts with DnaB.</text>
</comment>
<dbReference type="NCBIfam" id="TIGR01391">
    <property type="entry name" value="dnaG"/>
    <property type="match status" value="1"/>
</dbReference>
<dbReference type="EC" id="2.7.7.101" evidence="12"/>
<keyword evidence="9" id="KW-0460">Magnesium</keyword>
<evidence type="ECO:0000256" key="2">
    <source>
        <dbReference type="ARBA" id="ARBA00022515"/>
    </source>
</evidence>
<evidence type="ECO:0000256" key="10">
    <source>
        <dbReference type="ARBA" id="ARBA00023125"/>
    </source>
</evidence>
<dbReference type="GO" id="GO:0000428">
    <property type="term" value="C:DNA-directed RNA polymerase complex"/>
    <property type="evidence" value="ECO:0007669"/>
    <property type="project" value="UniProtKB-KW"/>
</dbReference>
<dbReference type="GO" id="GO:0005737">
    <property type="term" value="C:cytoplasm"/>
    <property type="evidence" value="ECO:0007669"/>
    <property type="project" value="TreeGrafter"/>
</dbReference>
<dbReference type="PANTHER" id="PTHR30313:SF2">
    <property type="entry name" value="DNA PRIMASE"/>
    <property type="match status" value="1"/>
</dbReference>
<keyword evidence="4 12" id="KW-0548">Nucleotidyltransferase</keyword>
<gene>
    <name evidence="12" type="primary">dnaG</name>
    <name evidence="16" type="ORF">DK847_15860</name>
</gene>
<dbReference type="InterPro" id="IPR013264">
    <property type="entry name" value="DNAG_N"/>
</dbReference>
<evidence type="ECO:0000313" key="17">
    <source>
        <dbReference type="Proteomes" id="UP000248795"/>
    </source>
</evidence>
<keyword evidence="6 12" id="KW-0479">Metal-binding</keyword>
<evidence type="ECO:0000313" key="16">
    <source>
        <dbReference type="EMBL" id="PZF76141.1"/>
    </source>
</evidence>
<evidence type="ECO:0000256" key="3">
    <source>
        <dbReference type="ARBA" id="ARBA00022679"/>
    </source>
</evidence>
<dbReference type="RefSeq" id="WP_111199524.1">
    <property type="nucleotide sequence ID" value="NZ_QKVK01000007.1"/>
</dbReference>
<dbReference type="InterPro" id="IPR050219">
    <property type="entry name" value="DnaG_primase"/>
</dbReference>
<keyword evidence="2 12" id="KW-0639">Primosome</keyword>
<dbReference type="GO" id="GO:0003899">
    <property type="term" value="F:DNA-directed RNA polymerase activity"/>
    <property type="evidence" value="ECO:0007669"/>
    <property type="project" value="UniProtKB-UniRule"/>
</dbReference>
<keyword evidence="1 12" id="KW-0240">DNA-directed RNA polymerase</keyword>
<dbReference type="FunFam" id="3.40.1360.10:FF:000002">
    <property type="entry name" value="DNA primase"/>
    <property type="match status" value="1"/>
</dbReference>
<dbReference type="Pfam" id="PF10410">
    <property type="entry name" value="DnaB_bind"/>
    <property type="match status" value="1"/>
</dbReference>
<dbReference type="PANTHER" id="PTHR30313">
    <property type="entry name" value="DNA PRIMASE"/>
    <property type="match status" value="1"/>
</dbReference>
<feature type="domain" description="Toprim" evidence="15">
    <location>
        <begin position="262"/>
        <end position="344"/>
    </location>
</feature>
<keyword evidence="11 12" id="KW-0804">Transcription</keyword>
<dbReference type="SUPFAM" id="SSF56731">
    <property type="entry name" value="DNA primase core"/>
    <property type="match status" value="1"/>
</dbReference>
<dbReference type="Pfam" id="PF13662">
    <property type="entry name" value="Toprim_4"/>
    <property type="match status" value="1"/>
</dbReference>
<comment type="catalytic activity">
    <reaction evidence="12">
        <text>ssDNA + n NTP = ssDNA/pppN(pN)n-1 hybrid + (n-1) diphosphate.</text>
        <dbReference type="EC" id="2.7.7.101"/>
    </reaction>
</comment>
<dbReference type="InterPro" id="IPR006295">
    <property type="entry name" value="DNA_primase_DnaG"/>
</dbReference>
<dbReference type="InterPro" id="IPR002694">
    <property type="entry name" value="Znf_CHC2"/>
</dbReference>
<dbReference type="AlphaFoldDB" id="A0A2W2AL88"/>
<comment type="function">
    <text evidence="12 13">RNA polymerase that catalyzes the synthesis of short RNA molecules used as primers for DNA polymerase during DNA replication.</text>
</comment>
<evidence type="ECO:0000256" key="4">
    <source>
        <dbReference type="ARBA" id="ARBA00022695"/>
    </source>
</evidence>
<organism evidence="16 17">
    <name type="scientific">Aestuariivirga litoralis</name>
    <dbReference type="NCBI Taxonomy" id="2650924"/>
    <lineage>
        <taxon>Bacteria</taxon>
        <taxon>Pseudomonadati</taxon>
        <taxon>Pseudomonadota</taxon>
        <taxon>Alphaproteobacteria</taxon>
        <taxon>Hyphomicrobiales</taxon>
        <taxon>Aestuariivirgaceae</taxon>
        <taxon>Aestuariivirga</taxon>
    </lineage>
</organism>
<dbReference type="SMART" id="SM00493">
    <property type="entry name" value="TOPRIM"/>
    <property type="match status" value="1"/>
</dbReference>
<reference evidence="17" key="1">
    <citation type="submission" date="2018-06" db="EMBL/GenBank/DDBJ databases">
        <title>Aestuariibacter litoralis strain KCTC 52945T.</title>
        <authorList>
            <person name="Li X."/>
            <person name="Salam N."/>
            <person name="Li J.-L."/>
            <person name="Chen Y.-M."/>
            <person name="Yang Z.-W."/>
            <person name="Zhang L.-Y."/>
            <person name="Han M.-X."/>
            <person name="Xiao M."/>
            <person name="Li W.-J."/>
        </authorList>
    </citation>
    <scope>NUCLEOTIDE SEQUENCE [LARGE SCALE GENOMIC DNA]</scope>
    <source>
        <strain evidence="17">KCTC 52945</strain>
    </source>
</reference>
<dbReference type="InterPro" id="IPR037068">
    <property type="entry name" value="DNA_primase_core_N_sf"/>
</dbReference>
<dbReference type="InterPro" id="IPR019475">
    <property type="entry name" value="DNA_primase_DnaB-bd"/>
</dbReference>
<evidence type="ECO:0000256" key="13">
    <source>
        <dbReference type="PIRNR" id="PIRNR002811"/>
    </source>
</evidence>
<dbReference type="CDD" id="cd03364">
    <property type="entry name" value="TOPRIM_DnaG_primases"/>
    <property type="match status" value="1"/>
</dbReference>
<protein>
    <recommendedName>
        <fullName evidence="12 13">DNA primase</fullName>
        <ecNumber evidence="12">2.7.7.101</ecNumber>
    </recommendedName>
</protein>
<dbReference type="InterPro" id="IPR036977">
    <property type="entry name" value="DNA_primase_Znf_CHC2"/>
</dbReference>
<dbReference type="GO" id="GO:0006269">
    <property type="term" value="P:DNA replication, synthesis of primer"/>
    <property type="evidence" value="ECO:0007669"/>
    <property type="project" value="UniProtKB-UniRule"/>
</dbReference>
<evidence type="ECO:0000256" key="9">
    <source>
        <dbReference type="ARBA" id="ARBA00022842"/>
    </source>
</evidence>
<dbReference type="Gene3D" id="3.90.580.10">
    <property type="entry name" value="Zinc finger, CHC2-type domain"/>
    <property type="match status" value="1"/>
</dbReference>
<evidence type="ECO:0000256" key="11">
    <source>
        <dbReference type="ARBA" id="ARBA00023163"/>
    </source>
</evidence>
<evidence type="ECO:0000256" key="5">
    <source>
        <dbReference type="ARBA" id="ARBA00022705"/>
    </source>
</evidence>
<dbReference type="Gene3D" id="3.40.1360.10">
    <property type="match status" value="1"/>
</dbReference>
<proteinExistence type="inferred from homology"/>
<keyword evidence="5 12" id="KW-0235">DNA replication</keyword>
<keyword evidence="8 12" id="KW-0862">Zinc</keyword>
<comment type="caution">
    <text evidence="16">The sequence shown here is derived from an EMBL/GenBank/DDBJ whole genome shotgun (WGS) entry which is preliminary data.</text>
</comment>
<sequence>MRVPPSFLEDIRGRVSISAVVGRKVAWDRRKSNPGKGDYWACCPFHGEKSPSFHVDDRKGRYHCFGCKASGDIFTFLVEKEGLSFPEAVERLAQEAGLQMPVMSEAERERETQRASLYDVMEMAAKFFEAELQAARGSRARGYLADRQLSPAIQKEFRLGYAPDDRSALRSHLADKGVPVEQMAEAGLVIAGDDIPVAYDRFRDRVMFPIRDPRGRVIAFGGRAMSKDVPAKYLNSPETPLFHKGQVLYNLDKARAPAHEKRAIIAVEGYVDVIAMHRAGLPHAVAPLGTALTEDQLRMLWKQAAEPILCFDGDGAGIKAAYRALDLALPLLEPGHSLRFALLPEGQDPDDLLKAQGPEAVREVVDGAQPLADMLWQRALDQNDRSTPERRAQFEKELRSLLNTIADDVVKKHYLAECGERMRALFAPMGGNRGPNTRRQAFGKTAGNRPFKPNMRPWDIQQPPTAGLRRLAAQATPQSGAERRERMIVLTLINHPELVHEVLDEFAGLEMVVPELDSLRTQIIDSAALGSGLDGTDLKAHLINMGSGPLLDRLETQAKRLNEWFLGSGAAQDDARTGLRQMIALHRKTITLERELRAAEAAFAADPTEEKLNALKAVREQLSSHAGSEAQIQGFGAASGRAVDAIT</sequence>
<dbReference type="Gene3D" id="3.90.980.10">
    <property type="entry name" value="DNA primase, catalytic core, N-terminal domain"/>
    <property type="match status" value="1"/>
</dbReference>
<evidence type="ECO:0000256" key="12">
    <source>
        <dbReference type="HAMAP-Rule" id="MF_00974"/>
    </source>
</evidence>
<comment type="similarity">
    <text evidence="12 13">Belongs to the DnaG primase family.</text>
</comment>
<dbReference type="FunFam" id="3.90.980.10:FF:000001">
    <property type="entry name" value="DNA primase"/>
    <property type="match status" value="1"/>
</dbReference>
<dbReference type="GO" id="GO:0008270">
    <property type="term" value="F:zinc ion binding"/>
    <property type="evidence" value="ECO:0007669"/>
    <property type="project" value="UniProtKB-UniRule"/>
</dbReference>
<evidence type="ECO:0000256" key="8">
    <source>
        <dbReference type="ARBA" id="ARBA00022833"/>
    </source>
</evidence>
<evidence type="ECO:0000259" key="15">
    <source>
        <dbReference type="PROSITE" id="PS50880"/>
    </source>
</evidence>
<accession>A0A2W2AL88</accession>
<dbReference type="PROSITE" id="PS50880">
    <property type="entry name" value="TOPRIM"/>
    <property type="match status" value="1"/>
</dbReference>
<dbReference type="EMBL" id="QKVK01000007">
    <property type="protein sequence ID" value="PZF76141.1"/>
    <property type="molecule type" value="Genomic_DNA"/>
</dbReference>
<comment type="cofactor">
    <cofactor evidence="12 13 14">
        <name>Zn(2+)</name>
        <dbReference type="ChEBI" id="CHEBI:29105"/>
    </cofactor>
    <text evidence="12 13 14">Binds 1 zinc ion per monomer.</text>
</comment>
<dbReference type="HAMAP" id="MF_00974">
    <property type="entry name" value="DNA_primase_DnaG"/>
    <property type="match status" value="1"/>
</dbReference>
<dbReference type="PIRSF" id="PIRSF002811">
    <property type="entry name" value="DnaG"/>
    <property type="match status" value="1"/>
</dbReference>
<dbReference type="GO" id="GO:0003677">
    <property type="term" value="F:DNA binding"/>
    <property type="evidence" value="ECO:0007669"/>
    <property type="project" value="UniProtKB-KW"/>
</dbReference>
<keyword evidence="7 12" id="KW-0863">Zinc-finger</keyword>
<dbReference type="SMART" id="SM00400">
    <property type="entry name" value="ZnF_CHCC"/>
    <property type="match status" value="1"/>
</dbReference>
<dbReference type="Pfam" id="PF08275">
    <property type="entry name" value="DNAG_N"/>
    <property type="match status" value="1"/>
</dbReference>
<evidence type="ECO:0000256" key="6">
    <source>
        <dbReference type="ARBA" id="ARBA00022723"/>
    </source>
</evidence>
<keyword evidence="17" id="KW-1185">Reference proteome</keyword>
<dbReference type="SUPFAM" id="SSF57783">
    <property type="entry name" value="Zinc beta-ribbon"/>
    <property type="match status" value="1"/>
</dbReference>
<dbReference type="Pfam" id="PF01807">
    <property type="entry name" value="Zn_ribbon_DnaG"/>
    <property type="match status" value="1"/>
</dbReference>
<comment type="domain">
    <text evidence="12">Contains an N-terminal zinc-binding domain, a central core domain that contains the primase activity, and a C-terminal DnaB-binding domain.</text>
</comment>
<evidence type="ECO:0000256" key="7">
    <source>
        <dbReference type="ARBA" id="ARBA00022771"/>
    </source>
</evidence>
<keyword evidence="10 12" id="KW-0238">DNA-binding</keyword>